<feature type="transmembrane region" description="Helical" evidence="1">
    <location>
        <begin position="12"/>
        <end position="34"/>
    </location>
</feature>
<protein>
    <submittedName>
        <fullName evidence="2">DUF2798 domain-containing protein</fullName>
    </submittedName>
</protein>
<feature type="transmembrane region" description="Helical" evidence="1">
    <location>
        <begin position="40"/>
        <end position="65"/>
    </location>
</feature>
<evidence type="ECO:0000313" key="2">
    <source>
        <dbReference type="EMBL" id="QUS40094.1"/>
    </source>
</evidence>
<name>A0ABX8A8M4_9BRAD</name>
<dbReference type="Proteomes" id="UP000682843">
    <property type="component" value="Chromosome"/>
</dbReference>
<keyword evidence="1" id="KW-1133">Transmembrane helix</keyword>
<dbReference type="Pfam" id="PF11391">
    <property type="entry name" value="DUF2798"/>
    <property type="match status" value="1"/>
</dbReference>
<accession>A0ABX8A8M4</accession>
<evidence type="ECO:0000313" key="3">
    <source>
        <dbReference type="Proteomes" id="UP000682843"/>
    </source>
</evidence>
<keyword evidence="1" id="KW-0812">Transmembrane</keyword>
<reference evidence="2 3" key="1">
    <citation type="submission" date="2019-02" db="EMBL/GenBank/DDBJ databases">
        <title>Emended description of the genus Rhodopseudomonas and description of Rhodopseudomonas albus sp. nov., a non-phototrophic, heavy-metal-tolerant bacterium isolated from garden soil.</title>
        <authorList>
            <person name="Bao Z."/>
            <person name="Cao W.W."/>
            <person name="Sato Y."/>
            <person name="Nishizawa T."/>
            <person name="Zhao J."/>
            <person name="Guo Y."/>
            <person name="Ohta H."/>
        </authorList>
    </citation>
    <scope>NUCLEOTIDE SEQUENCE [LARGE SCALE GENOMIC DNA]</scope>
    <source>
        <strain evidence="2 3">SK50-23</strain>
    </source>
</reference>
<keyword evidence="1" id="KW-0472">Membrane</keyword>
<gene>
    <name evidence="2" type="ORF">RPMA_15595</name>
</gene>
<organism evidence="2 3">
    <name type="scientific">Tardiphaga alba</name>
    <dbReference type="NCBI Taxonomy" id="340268"/>
    <lineage>
        <taxon>Bacteria</taxon>
        <taxon>Pseudomonadati</taxon>
        <taxon>Pseudomonadota</taxon>
        <taxon>Alphaproteobacteria</taxon>
        <taxon>Hyphomicrobiales</taxon>
        <taxon>Nitrobacteraceae</taxon>
        <taxon>Tardiphaga</taxon>
    </lineage>
</organism>
<dbReference type="RefSeq" id="WP_211908518.1">
    <property type="nucleotide sequence ID" value="NZ_CP036498.1"/>
</dbReference>
<dbReference type="InterPro" id="IPR021529">
    <property type="entry name" value="DUF2798"/>
</dbReference>
<keyword evidence="3" id="KW-1185">Reference proteome</keyword>
<sequence>MTLIPVRYSHLTFGVIQSGLTSGISAAVASVPFWQQRSFLAHWLSAWSISWLIMLPIVVFAAPFIKALVHRMTHDVG</sequence>
<proteinExistence type="predicted"/>
<dbReference type="EMBL" id="CP036498">
    <property type="protein sequence ID" value="QUS40094.1"/>
    <property type="molecule type" value="Genomic_DNA"/>
</dbReference>
<evidence type="ECO:0000256" key="1">
    <source>
        <dbReference type="SAM" id="Phobius"/>
    </source>
</evidence>